<keyword evidence="4" id="KW-1185">Reference proteome</keyword>
<keyword evidence="1" id="KW-0812">Transmembrane</keyword>
<keyword evidence="1" id="KW-0472">Membrane</keyword>
<dbReference type="Pfam" id="PF04471">
    <property type="entry name" value="Mrr_cat"/>
    <property type="match status" value="1"/>
</dbReference>
<feature type="transmembrane region" description="Helical" evidence="1">
    <location>
        <begin position="46"/>
        <end position="65"/>
    </location>
</feature>
<gene>
    <name evidence="3" type="ordered locus">Amet_2900</name>
</gene>
<dbReference type="RefSeq" id="WP_012064018.1">
    <property type="nucleotide sequence ID" value="NC_009633.1"/>
</dbReference>
<keyword evidence="1" id="KW-1133">Transmembrane helix</keyword>
<evidence type="ECO:0000313" key="3">
    <source>
        <dbReference type="EMBL" id="ABR49050.1"/>
    </source>
</evidence>
<dbReference type="InterPro" id="IPR007560">
    <property type="entry name" value="Restrct_endonuc_IV_Mrr"/>
</dbReference>
<evidence type="ECO:0000256" key="1">
    <source>
        <dbReference type="SAM" id="Phobius"/>
    </source>
</evidence>
<dbReference type="HOGENOM" id="CLU_828056_0_0_9"/>
<evidence type="ECO:0000313" key="4">
    <source>
        <dbReference type="Proteomes" id="UP000001572"/>
    </source>
</evidence>
<dbReference type="KEGG" id="amt:Amet_2900"/>
<dbReference type="AlphaFoldDB" id="A6TS82"/>
<feature type="transmembrane region" description="Helical" evidence="1">
    <location>
        <begin position="272"/>
        <end position="288"/>
    </location>
</feature>
<dbReference type="eggNOG" id="ENOG50338E1">
    <property type="taxonomic scope" value="Bacteria"/>
</dbReference>
<proteinExistence type="predicted"/>
<dbReference type="GO" id="GO:0009307">
    <property type="term" value="P:DNA restriction-modification system"/>
    <property type="evidence" value="ECO:0007669"/>
    <property type="project" value="InterPro"/>
</dbReference>
<sequence>MENIHALFQFIATQIRGYGKENKKQRKFKAYYMETKADSRTNMAKVIDYVLWRFAFFFIAFFIAFQIHTNLLIAVIIAAVTLSLLHAGSTRIRNKKLQQLTKEKRRFIASQRVYQEMMNKTGVEIKSYIIKILEKSGFTDLEMINSDHRLILLKSVYNKEEVMISLNVYKGEYYVELKEMKEFVRFLIDHKVKTGIMITTSDFTSDCYELMEQLNDRYKMLIFNKEKLLKLIESNDMFPDEKEIDEMISNKISQRERKWEKYKSTALSQKKIKGYILLGIYLIIGAFYTPYKVYYMAVAGMVIGLGCIAIVVNILNKKNLREEGAQGLSELLRDK</sequence>
<evidence type="ECO:0000259" key="2">
    <source>
        <dbReference type="Pfam" id="PF04471"/>
    </source>
</evidence>
<name>A6TS82_ALKMQ</name>
<dbReference type="GO" id="GO:0004519">
    <property type="term" value="F:endonuclease activity"/>
    <property type="evidence" value="ECO:0007669"/>
    <property type="project" value="InterPro"/>
</dbReference>
<feature type="transmembrane region" description="Helical" evidence="1">
    <location>
        <begin position="294"/>
        <end position="315"/>
    </location>
</feature>
<protein>
    <recommendedName>
        <fullName evidence="2">Restriction endonuclease type IV Mrr domain-containing protein</fullName>
    </recommendedName>
</protein>
<organism evidence="3 4">
    <name type="scientific">Alkaliphilus metalliredigens (strain QYMF)</name>
    <dbReference type="NCBI Taxonomy" id="293826"/>
    <lineage>
        <taxon>Bacteria</taxon>
        <taxon>Bacillati</taxon>
        <taxon>Bacillota</taxon>
        <taxon>Clostridia</taxon>
        <taxon>Peptostreptococcales</taxon>
        <taxon>Natronincolaceae</taxon>
        <taxon>Alkaliphilus</taxon>
    </lineage>
</organism>
<dbReference type="EMBL" id="CP000724">
    <property type="protein sequence ID" value="ABR49050.1"/>
    <property type="molecule type" value="Genomic_DNA"/>
</dbReference>
<dbReference type="Proteomes" id="UP000001572">
    <property type="component" value="Chromosome"/>
</dbReference>
<feature type="transmembrane region" description="Helical" evidence="1">
    <location>
        <begin position="71"/>
        <end position="88"/>
    </location>
</feature>
<dbReference type="STRING" id="293826.Amet_2900"/>
<reference evidence="4" key="1">
    <citation type="journal article" date="2016" name="Genome Announc.">
        <title>Complete genome sequence of Alkaliphilus metalliredigens strain QYMF, an alkaliphilic and metal-reducing bacterium isolated from borax-contaminated leachate ponds.</title>
        <authorList>
            <person name="Hwang C."/>
            <person name="Copeland A."/>
            <person name="Lucas S."/>
            <person name="Lapidus A."/>
            <person name="Barry K."/>
            <person name="Detter J.C."/>
            <person name="Glavina Del Rio T."/>
            <person name="Hammon N."/>
            <person name="Israni S."/>
            <person name="Dalin E."/>
            <person name="Tice H."/>
            <person name="Pitluck S."/>
            <person name="Chertkov O."/>
            <person name="Brettin T."/>
            <person name="Bruce D."/>
            <person name="Han C."/>
            <person name="Schmutz J."/>
            <person name="Larimer F."/>
            <person name="Land M.L."/>
            <person name="Hauser L."/>
            <person name="Kyrpides N."/>
            <person name="Mikhailova N."/>
            <person name="Ye Q."/>
            <person name="Zhou J."/>
            <person name="Richardson P."/>
            <person name="Fields M.W."/>
        </authorList>
    </citation>
    <scope>NUCLEOTIDE SEQUENCE [LARGE SCALE GENOMIC DNA]</scope>
    <source>
        <strain evidence="4">QYMF</strain>
    </source>
</reference>
<accession>A6TS82</accession>
<dbReference type="OrthoDB" id="1950674at2"/>
<dbReference type="Gene3D" id="3.40.1350.10">
    <property type="match status" value="1"/>
</dbReference>
<dbReference type="InterPro" id="IPR011856">
    <property type="entry name" value="tRNA_endonuc-like_dom_sf"/>
</dbReference>
<dbReference type="GO" id="GO:0003677">
    <property type="term" value="F:DNA binding"/>
    <property type="evidence" value="ECO:0007669"/>
    <property type="project" value="InterPro"/>
</dbReference>
<feature type="domain" description="Restriction endonuclease type IV Mrr" evidence="2">
    <location>
        <begin position="122"/>
        <end position="231"/>
    </location>
</feature>